<organism evidence="12">
    <name type="scientific">Phallusia mammillata</name>
    <dbReference type="NCBI Taxonomy" id="59560"/>
    <lineage>
        <taxon>Eukaryota</taxon>
        <taxon>Metazoa</taxon>
        <taxon>Chordata</taxon>
        <taxon>Tunicata</taxon>
        <taxon>Ascidiacea</taxon>
        <taxon>Phlebobranchia</taxon>
        <taxon>Ascidiidae</taxon>
        <taxon>Phallusia</taxon>
    </lineage>
</organism>
<evidence type="ECO:0000256" key="6">
    <source>
        <dbReference type="ARBA" id="ARBA00023157"/>
    </source>
</evidence>
<protein>
    <recommendedName>
        <fullName evidence="3">Mesencephalic astrocyte-derived neurotrophic factor homolog</fullName>
    </recommendedName>
    <alternativeName>
        <fullName evidence="7">MANF/CDNF-like protein</fullName>
    </alternativeName>
</protein>
<dbReference type="EMBL" id="LR787749">
    <property type="protein sequence ID" value="CAB3263611.1"/>
    <property type="molecule type" value="mRNA"/>
</dbReference>
<keyword evidence="8" id="KW-0175">Coiled coil</keyword>
<evidence type="ECO:0000256" key="5">
    <source>
        <dbReference type="ARBA" id="ARBA00022729"/>
    </source>
</evidence>
<evidence type="ECO:0000259" key="11">
    <source>
        <dbReference type="Pfam" id="PF20145"/>
    </source>
</evidence>
<dbReference type="GO" id="GO:0005783">
    <property type="term" value="C:endoplasmic reticulum"/>
    <property type="evidence" value="ECO:0007669"/>
    <property type="project" value="TreeGrafter"/>
</dbReference>
<keyword evidence="4" id="KW-0964">Secreted</keyword>
<dbReference type="Gene3D" id="1.10.720.30">
    <property type="entry name" value="SAP domain"/>
    <property type="match status" value="1"/>
</dbReference>
<feature type="coiled-coil region" evidence="8">
    <location>
        <begin position="40"/>
        <end position="67"/>
    </location>
</feature>
<dbReference type="PANTHER" id="PTHR12990:SF5">
    <property type="entry name" value="MESENCEPHALIC ASTROCYTE-DERIVED NEUROTROPHIC FACTOR HOMOLOG"/>
    <property type="match status" value="1"/>
</dbReference>
<reference evidence="12" key="1">
    <citation type="submission" date="2020-04" db="EMBL/GenBank/DDBJ databases">
        <authorList>
            <person name="Neveu A P."/>
        </authorList>
    </citation>
    <scope>NUCLEOTIDE SEQUENCE</scope>
    <source>
        <tissue evidence="12">Whole embryo</tissue>
    </source>
</reference>
<proteinExistence type="evidence at transcript level"/>
<comment type="subcellular location">
    <subcellularLocation>
        <location evidence="1">Secreted</location>
    </subcellularLocation>
</comment>
<evidence type="ECO:0000256" key="4">
    <source>
        <dbReference type="ARBA" id="ARBA00022525"/>
    </source>
</evidence>
<evidence type="ECO:0000313" key="12">
    <source>
        <dbReference type="EMBL" id="CAB3263611.1"/>
    </source>
</evidence>
<accession>A0A6F9DK88</accession>
<dbReference type="InterPro" id="IPR019345">
    <property type="entry name" value="ARMET_C"/>
</dbReference>
<gene>
    <name evidence="12" type="primary">Manf</name>
</gene>
<dbReference type="InterPro" id="IPR036361">
    <property type="entry name" value="SAP_dom_sf"/>
</dbReference>
<evidence type="ECO:0000256" key="7">
    <source>
        <dbReference type="ARBA" id="ARBA00032923"/>
    </source>
</evidence>
<dbReference type="InterPro" id="IPR045333">
    <property type="entry name" value="ARMET-like"/>
</dbReference>
<evidence type="ECO:0000256" key="1">
    <source>
        <dbReference type="ARBA" id="ARBA00004613"/>
    </source>
</evidence>
<dbReference type="Pfam" id="PF20145">
    <property type="entry name" value="ARMET_N"/>
    <property type="match status" value="1"/>
</dbReference>
<sequence length="173" mass="20365">MDKTRVLVFFIFAFSVYLVDIVSADDECEVCVKFLTRFQKIMDEENIEDEKAVKKRLQQECREAKGKENRFCYYVGGTDDAATNMLGDVSKPCSFHKPPEKICAALKKKDSQICELKYEKQVDWKNVNLKKMRVKQLKKILEEWGEDCRGCVEKQEFIDKINKLKPKYVREEL</sequence>
<evidence type="ECO:0000256" key="3">
    <source>
        <dbReference type="ARBA" id="ARBA00014267"/>
    </source>
</evidence>
<dbReference type="Pfam" id="PF10208">
    <property type="entry name" value="ARMET_C"/>
    <property type="match status" value="1"/>
</dbReference>
<keyword evidence="5 9" id="KW-0732">Signal</keyword>
<name>A0A6F9DK88_9ASCI</name>
<dbReference type="Gene3D" id="1.10.225.10">
    <property type="entry name" value="Saposin-like"/>
    <property type="match status" value="1"/>
</dbReference>
<dbReference type="FunFam" id="1.10.225.10:FF:000003">
    <property type="entry name" value="Mesencephalic astrocyte-derived neurotrophic factor"/>
    <property type="match status" value="1"/>
</dbReference>
<comment type="similarity">
    <text evidence="2">Belongs to the ARMET family.</text>
</comment>
<dbReference type="GO" id="GO:0031175">
    <property type="term" value="P:neuron projection development"/>
    <property type="evidence" value="ECO:0007669"/>
    <property type="project" value="TreeGrafter"/>
</dbReference>
<feature type="signal peptide" evidence="9">
    <location>
        <begin position="1"/>
        <end position="24"/>
    </location>
</feature>
<dbReference type="InterPro" id="IPR045332">
    <property type="entry name" value="ARMET_N"/>
</dbReference>
<dbReference type="GO" id="GO:0071542">
    <property type="term" value="P:dopaminergic neuron differentiation"/>
    <property type="evidence" value="ECO:0007669"/>
    <property type="project" value="TreeGrafter"/>
</dbReference>
<feature type="domain" description="ARMET N-terminal" evidence="11">
    <location>
        <begin position="27"/>
        <end position="122"/>
    </location>
</feature>
<evidence type="ECO:0000256" key="9">
    <source>
        <dbReference type="SAM" id="SignalP"/>
    </source>
</evidence>
<feature type="domain" description="ARMET C-terminal" evidence="10">
    <location>
        <begin position="126"/>
        <end position="168"/>
    </location>
</feature>
<dbReference type="PANTHER" id="PTHR12990">
    <property type="entry name" value="ARMET-LIKE PROTEIN"/>
    <property type="match status" value="1"/>
</dbReference>
<evidence type="ECO:0000256" key="8">
    <source>
        <dbReference type="SAM" id="Coils"/>
    </source>
</evidence>
<keyword evidence="6" id="KW-1015">Disulfide bond</keyword>
<dbReference type="GO" id="GO:0005615">
    <property type="term" value="C:extracellular space"/>
    <property type="evidence" value="ECO:0007669"/>
    <property type="project" value="TreeGrafter"/>
</dbReference>
<evidence type="ECO:0000256" key="2">
    <source>
        <dbReference type="ARBA" id="ARBA00005617"/>
    </source>
</evidence>
<evidence type="ECO:0000259" key="10">
    <source>
        <dbReference type="Pfam" id="PF10208"/>
    </source>
</evidence>
<dbReference type="AlphaFoldDB" id="A0A6F9DK88"/>
<feature type="chain" id="PRO_5026314189" description="Mesencephalic astrocyte-derived neurotrophic factor homolog" evidence="9">
    <location>
        <begin position="25"/>
        <end position="173"/>
    </location>
</feature>
<dbReference type="SUPFAM" id="SSF68906">
    <property type="entry name" value="SAP domain"/>
    <property type="match status" value="1"/>
</dbReference>